<feature type="region of interest" description="Disordered" evidence="1">
    <location>
        <begin position="1"/>
        <end position="109"/>
    </location>
</feature>
<protein>
    <submittedName>
        <fullName evidence="2">Uncharacterized protein</fullName>
    </submittedName>
</protein>
<keyword evidence="3" id="KW-1185">Reference proteome</keyword>
<evidence type="ECO:0000256" key="1">
    <source>
        <dbReference type="SAM" id="MobiDB-lite"/>
    </source>
</evidence>
<sequence length="287" mass="31591">MNGSGLKRKEPEQAGTVLQQQTSQQHHAQQPPRPPAQQQQPLIQQQPAQALPLPQPLGLPPTQAVPWQQPPAVWPSAAAALGWPPQPPQQLWQQQHTQQQQQQTLPTWDPCMGPAWDPVLQQWTTAEPALQQHAQQHAQQPQHQQWPSRATAPPPSHPGLGWQSQAAALQQQLSAQQQGMLPPDQPQAAGQGQHATKLQRDVPPGGPAEALLRLAVRICCQRLGPGEHDGKQLGKVLEELDRNWRTSTCGGHSVTVLLKELDRRGLVVAREDTSGGKRICYFRNIAC</sequence>
<feature type="compositionally biased region" description="Low complexity" evidence="1">
    <location>
        <begin position="163"/>
        <end position="178"/>
    </location>
</feature>
<proteinExistence type="predicted"/>
<dbReference type="Proteomes" id="UP000239899">
    <property type="component" value="Unassembled WGS sequence"/>
</dbReference>
<feature type="region of interest" description="Disordered" evidence="1">
    <location>
        <begin position="129"/>
        <end position="206"/>
    </location>
</feature>
<evidence type="ECO:0000313" key="2">
    <source>
        <dbReference type="EMBL" id="PRW33516.1"/>
    </source>
</evidence>
<feature type="compositionally biased region" description="Low complexity" evidence="1">
    <location>
        <begin position="13"/>
        <end position="52"/>
    </location>
</feature>
<dbReference type="AlphaFoldDB" id="A0A2P6TGX4"/>
<reference evidence="2 3" key="1">
    <citation type="journal article" date="2018" name="Plant J.">
        <title>Genome sequences of Chlorella sorokiniana UTEX 1602 and Micractinium conductrix SAG 241.80: implications to maltose excretion by a green alga.</title>
        <authorList>
            <person name="Arriola M.B."/>
            <person name="Velmurugan N."/>
            <person name="Zhang Y."/>
            <person name="Plunkett M.H."/>
            <person name="Hondzo H."/>
            <person name="Barney B.M."/>
        </authorList>
    </citation>
    <scope>NUCLEOTIDE SEQUENCE [LARGE SCALE GENOMIC DNA]</scope>
    <source>
        <strain evidence="3">UTEX 1602</strain>
    </source>
</reference>
<feature type="compositionally biased region" description="Low complexity" evidence="1">
    <location>
        <begin position="89"/>
        <end position="108"/>
    </location>
</feature>
<name>A0A2P6TGX4_CHLSO</name>
<comment type="caution">
    <text evidence="2">The sequence shown here is derived from an EMBL/GenBank/DDBJ whole genome shotgun (WGS) entry which is preliminary data.</text>
</comment>
<accession>A0A2P6TGX4</accession>
<gene>
    <name evidence="2" type="ORF">C2E21_7559</name>
</gene>
<evidence type="ECO:0000313" key="3">
    <source>
        <dbReference type="Proteomes" id="UP000239899"/>
    </source>
</evidence>
<feature type="compositionally biased region" description="Low complexity" evidence="1">
    <location>
        <begin position="129"/>
        <end position="147"/>
    </location>
</feature>
<dbReference type="OrthoDB" id="10446649at2759"/>
<organism evidence="2 3">
    <name type="scientific">Chlorella sorokiniana</name>
    <name type="common">Freshwater green alga</name>
    <dbReference type="NCBI Taxonomy" id="3076"/>
    <lineage>
        <taxon>Eukaryota</taxon>
        <taxon>Viridiplantae</taxon>
        <taxon>Chlorophyta</taxon>
        <taxon>core chlorophytes</taxon>
        <taxon>Trebouxiophyceae</taxon>
        <taxon>Chlorellales</taxon>
        <taxon>Chlorellaceae</taxon>
        <taxon>Chlorella clade</taxon>
        <taxon>Chlorella</taxon>
    </lineage>
</organism>
<dbReference type="EMBL" id="LHPG02000016">
    <property type="protein sequence ID" value="PRW33516.1"/>
    <property type="molecule type" value="Genomic_DNA"/>
</dbReference>